<sequence>MACAGIACLFLLFSATVTFVCWVAVVDLVRTIDLFYVGVQQELVDFETISDEAWDIMMEYHFRMKRYSKPVGLIEDIRIPIPVESKCECGYQATKCPSGPAGPPGNPGEPGDPGPKGDDGKMGIHGMLMVEHKKCVLCPGGPEGFQGPDGSPGRSGTDGAPGPEGRPGKRGDVGEPGPKGNPGVRGPKGPRGPQGPPGKECYVTRCPQGPRGPPGKEGLRGEFGGPGEDAPPGTPGPQGPIGPPGDDGRHGATGDLGPAGPAGSPGHDAQYCRCPVRKLEIDTTRTTMSWPVEKAYVAPIPPNQKTYVHRQHLFKKLKAKEKTIL</sequence>
<evidence type="ECO:0000313" key="3">
    <source>
        <dbReference type="EMBL" id="KAK0416085.1"/>
    </source>
</evidence>
<dbReference type="Gene3D" id="1.20.5.320">
    <property type="entry name" value="6-Phosphogluconate Dehydrogenase, domain 3"/>
    <property type="match status" value="1"/>
</dbReference>
<dbReference type="Pfam" id="PF01391">
    <property type="entry name" value="Collagen"/>
    <property type="match status" value="2"/>
</dbReference>
<feature type="region of interest" description="Disordered" evidence="2">
    <location>
        <begin position="140"/>
        <end position="268"/>
    </location>
</feature>
<evidence type="ECO:0008006" key="5">
    <source>
        <dbReference type="Google" id="ProtNLM"/>
    </source>
</evidence>
<evidence type="ECO:0000256" key="2">
    <source>
        <dbReference type="SAM" id="MobiDB-lite"/>
    </source>
</evidence>
<dbReference type="EMBL" id="JAUCMV010000002">
    <property type="protein sequence ID" value="KAK0416085.1"/>
    <property type="molecule type" value="Genomic_DNA"/>
</dbReference>
<feature type="region of interest" description="Disordered" evidence="2">
    <location>
        <begin position="98"/>
        <end position="123"/>
    </location>
</feature>
<gene>
    <name evidence="3" type="ORF">QR680_012291</name>
</gene>
<dbReference type="Proteomes" id="UP001175271">
    <property type="component" value="Unassembled WGS sequence"/>
</dbReference>
<name>A0AA39I2W3_9BILA</name>
<comment type="caution">
    <text evidence="3">The sequence shown here is derived from an EMBL/GenBank/DDBJ whole genome shotgun (WGS) entry which is preliminary data.</text>
</comment>
<keyword evidence="1" id="KW-0677">Repeat</keyword>
<accession>A0AA39I2W3</accession>
<feature type="compositionally biased region" description="Pro residues" evidence="2">
    <location>
        <begin position="100"/>
        <end position="113"/>
    </location>
</feature>
<organism evidence="3 4">
    <name type="scientific">Steinernema hermaphroditum</name>
    <dbReference type="NCBI Taxonomy" id="289476"/>
    <lineage>
        <taxon>Eukaryota</taxon>
        <taxon>Metazoa</taxon>
        <taxon>Ecdysozoa</taxon>
        <taxon>Nematoda</taxon>
        <taxon>Chromadorea</taxon>
        <taxon>Rhabditida</taxon>
        <taxon>Tylenchina</taxon>
        <taxon>Panagrolaimomorpha</taxon>
        <taxon>Strongyloidoidea</taxon>
        <taxon>Steinernematidae</taxon>
        <taxon>Steinernema</taxon>
    </lineage>
</organism>
<keyword evidence="4" id="KW-1185">Reference proteome</keyword>
<protein>
    <recommendedName>
        <fullName evidence="5">Nematode cuticle collagen N-terminal domain-containing protein</fullName>
    </recommendedName>
</protein>
<feature type="compositionally biased region" description="Pro residues" evidence="2">
    <location>
        <begin position="232"/>
        <end position="243"/>
    </location>
</feature>
<reference evidence="3" key="1">
    <citation type="submission" date="2023-06" db="EMBL/GenBank/DDBJ databases">
        <title>Genomic analysis of the entomopathogenic nematode Steinernema hermaphroditum.</title>
        <authorList>
            <person name="Schwarz E.M."/>
            <person name="Heppert J.K."/>
            <person name="Baniya A."/>
            <person name="Schwartz H.T."/>
            <person name="Tan C.-H."/>
            <person name="Antoshechkin I."/>
            <person name="Sternberg P.W."/>
            <person name="Goodrich-Blair H."/>
            <person name="Dillman A.R."/>
        </authorList>
    </citation>
    <scope>NUCLEOTIDE SEQUENCE</scope>
    <source>
        <strain evidence="3">PS9179</strain>
        <tissue evidence="3">Whole animal</tissue>
    </source>
</reference>
<feature type="compositionally biased region" description="Low complexity" evidence="2">
    <location>
        <begin position="176"/>
        <end position="187"/>
    </location>
</feature>
<evidence type="ECO:0000313" key="4">
    <source>
        <dbReference type="Proteomes" id="UP001175271"/>
    </source>
</evidence>
<dbReference type="AlphaFoldDB" id="A0AA39I2W3"/>
<evidence type="ECO:0000256" key="1">
    <source>
        <dbReference type="ARBA" id="ARBA00022737"/>
    </source>
</evidence>
<dbReference type="InterPro" id="IPR008160">
    <property type="entry name" value="Collagen"/>
</dbReference>
<dbReference type="PANTHER" id="PTHR24637:SF236">
    <property type="entry name" value="NEMATODE CUTICLE COLLAGEN N-TERMINAL DOMAIN-CONTAINING PROTEIN"/>
    <property type="match status" value="1"/>
</dbReference>
<dbReference type="PANTHER" id="PTHR24637">
    <property type="entry name" value="COLLAGEN"/>
    <property type="match status" value="1"/>
</dbReference>
<proteinExistence type="predicted"/>